<name>A0A066VYX7_TILAU</name>
<evidence type="ECO:0000313" key="1">
    <source>
        <dbReference type="EMBL" id="KDN45483.1"/>
    </source>
</evidence>
<dbReference type="InParanoid" id="A0A066VYX7"/>
<dbReference type="EMBL" id="JMSN01000042">
    <property type="protein sequence ID" value="KDN45483.1"/>
    <property type="molecule type" value="Genomic_DNA"/>
</dbReference>
<protein>
    <submittedName>
        <fullName evidence="1">Uncharacterized protein</fullName>
    </submittedName>
</protein>
<reference evidence="1 2" key="1">
    <citation type="submission" date="2014-05" db="EMBL/GenBank/DDBJ databases">
        <title>Draft genome sequence of a rare smut relative, Tilletiaria anomala UBC 951.</title>
        <authorList>
            <consortium name="DOE Joint Genome Institute"/>
            <person name="Toome M."/>
            <person name="Kuo A."/>
            <person name="Henrissat B."/>
            <person name="Lipzen A."/>
            <person name="Tritt A."/>
            <person name="Yoshinaga Y."/>
            <person name="Zane M."/>
            <person name="Barry K."/>
            <person name="Grigoriev I.V."/>
            <person name="Spatafora J.W."/>
            <person name="Aimea M.C."/>
        </authorList>
    </citation>
    <scope>NUCLEOTIDE SEQUENCE [LARGE SCALE GENOMIC DNA]</scope>
    <source>
        <strain evidence="1 2">UBC 951</strain>
    </source>
</reference>
<dbReference type="HOGENOM" id="CLU_1462311_0_0_1"/>
<comment type="caution">
    <text evidence="1">The sequence shown here is derived from an EMBL/GenBank/DDBJ whole genome shotgun (WGS) entry which is preliminary data.</text>
</comment>
<dbReference type="GeneID" id="25261392"/>
<gene>
    <name evidence="1" type="ORF">K437DRAFT_122423</name>
</gene>
<dbReference type="RefSeq" id="XP_013243216.1">
    <property type="nucleotide sequence ID" value="XM_013387762.1"/>
</dbReference>
<organism evidence="1 2">
    <name type="scientific">Tilletiaria anomala (strain ATCC 24038 / CBS 436.72 / UBC 951)</name>
    <dbReference type="NCBI Taxonomy" id="1037660"/>
    <lineage>
        <taxon>Eukaryota</taxon>
        <taxon>Fungi</taxon>
        <taxon>Dikarya</taxon>
        <taxon>Basidiomycota</taxon>
        <taxon>Ustilaginomycotina</taxon>
        <taxon>Exobasidiomycetes</taxon>
        <taxon>Georgefischeriales</taxon>
        <taxon>Tilletiariaceae</taxon>
        <taxon>Tilletiaria</taxon>
    </lineage>
</organism>
<dbReference type="Proteomes" id="UP000027361">
    <property type="component" value="Unassembled WGS sequence"/>
</dbReference>
<sequence>MQSWSIACRTWSQVSIHRSLFIQHCGEWRDDFLCRTWRRYPASTVRRWKPCEANAGAVPPPTSILARQAQLVWARSLGPWKRAGEAQTLCLACVRAMSTEWCRPLDHKGNGLHAPGTAARIGSIRVNMMHIHSCHLQGNHKAQSNGPCTCHYREASNNACMQLISYGQSHDISSCRLPRISSHRT</sequence>
<keyword evidence="2" id="KW-1185">Reference proteome</keyword>
<evidence type="ECO:0000313" key="2">
    <source>
        <dbReference type="Proteomes" id="UP000027361"/>
    </source>
</evidence>
<dbReference type="AlphaFoldDB" id="A0A066VYX7"/>
<accession>A0A066VYX7</accession>
<proteinExistence type="predicted"/>